<name>A0A6J8CJW1_MYTCO</name>
<gene>
    <name evidence="1" type="ORF">MCOR_31249</name>
</gene>
<reference evidence="1 2" key="1">
    <citation type="submission" date="2020-06" db="EMBL/GenBank/DDBJ databases">
        <authorList>
            <person name="Li R."/>
            <person name="Bekaert M."/>
        </authorList>
    </citation>
    <scope>NUCLEOTIDE SEQUENCE [LARGE SCALE GENOMIC DNA]</scope>
    <source>
        <strain evidence="2">wild</strain>
    </source>
</reference>
<dbReference type="Proteomes" id="UP000507470">
    <property type="component" value="Unassembled WGS sequence"/>
</dbReference>
<protein>
    <submittedName>
        <fullName evidence="1">Uncharacterized protein</fullName>
    </submittedName>
</protein>
<evidence type="ECO:0000313" key="2">
    <source>
        <dbReference type="Proteomes" id="UP000507470"/>
    </source>
</evidence>
<dbReference type="EMBL" id="CACVKT020005634">
    <property type="protein sequence ID" value="CAC5396728.1"/>
    <property type="molecule type" value="Genomic_DNA"/>
</dbReference>
<organism evidence="1 2">
    <name type="scientific">Mytilus coruscus</name>
    <name type="common">Sea mussel</name>
    <dbReference type="NCBI Taxonomy" id="42192"/>
    <lineage>
        <taxon>Eukaryota</taxon>
        <taxon>Metazoa</taxon>
        <taxon>Spiralia</taxon>
        <taxon>Lophotrochozoa</taxon>
        <taxon>Mollusca</taxon>
        <taxon>Bivalvia</taxon>
        <taxon>Autobranchia</taxon>
        <taxon>Pteriomorphia</taxon>
        <taxon>Mytilida</taxon>
        <taxon>Mytiloidea</taxon>
        <taxon>Mytilidae</taxon>
        <taxon>Mytilinae</taxon>
        <taxon>Mytilus</taxon>
    </lineage>
</organism>
<keyword evidence="2" id="KW-1185">Reference proteome</keyword>
<evidence type="ECO:0000313" key="1">
    <source>
        <dbReference type="EMBL" id="CAC5396728.1"/>
    </source>
</evidence>
<accession>A0A6J8CJW1</accession>
<sequence>MRLTPSALTHVYQTRAPDFLSTTDNKTLPYIENRNIDTPSLDITYKQSPSRQQELVKEERATTGEIIEQWVSSVTRFSSQYDYRKRYRPTDTFPRQSMEKVIPVPDPQLVVENLQEIAEDLTLLLEIKLPKLSQMAAATTNETYEENIGHTVSTLEFRLSDLKQMLLEYKESALLGIVVQFVIEATVNKFMSSIQTAYKQVVSSEDILASTSEELSARMDWSRVRNTNAKFVIVKKLKMAPKILKQMGKKFGESLRSFGRNIKKWTAIKTWKGFKGKLKSTFKSPLQKLKKCESIVLSFKEQAVCEELPTQLVTERKEGYRYDLIEYEYFPIDTFRPRCDVNATTFQAKMYTQRKSKLMRDVIVHYVNGSNTESLSMLVDAIHNAYSGVADKHIASFGKSITD</sequence>
<proteinExistence type="predicted"/>
<dbReference type="AlphaFoldDB" id="A0A6J8CJW1"/>